<sequence>MTNESLPINDVVRRTGLSARALRFYEARGLVSPGRTSSGRRVFGPADLERLHRLIILKQAGFSLSAIGAILDGGGASLRQVVEMQIAALGAQRERIGSAQNSLRHTLSRIDEGERLDAATFCSLIEQGTRIVTEQTNWKELTDRYLSEDAKSDFAAADTRRHTALPDFDQAEYSSKWEELGGKIEAALGSDPAGEDAQALLTEWEELLAPFLSLATPAMTRDVQSMYADMPNWGDDAPNPGFSPEAWRFIERVKAART</sequence>
<dbReference type="CDD" id="cd00592">
    <property type="entry name" value="HTH_MerR-like"/>
    <property type="match status" value="1"/>
</dbReference>
<dbReference type="OrthoDB" id="9803659at2"/>
<feature type="domain" description="HTH merR-type" evidence="5">
    <location>
        <begin position="5"/>
        <end position="73"/>
    </location>
</feature>
<accession>A0A219B6R6</accession>
<dbReference type="GO" id="GO:0003677">
    <property type="term" value="F:DNA binding"/>
    <property type="evidence" value="ECO:0007669"/>
    <property type="project" value="UniProtKB-KW"/>
</dbReference>
<dbReference type="AlphaFoldDB" id="A0A219B6R6"/>
<dbReference type="InterPro" id="IPR009061">
    <property type="entry name" value="DNA-bd_dom_put_sf"/>
</dbReference>
<keyword evidence="3" id="KW-0238">DNA-binding</keyword>
<dbReference type="PANTHER" id="PTHR30204">
    <property type="entry name" value="REDOX-CYCLING DRUG-SENSING TRANSCRIPTIONAL ACTIVATOR SOXR"/>
    <property type="match status" value="1"/>
</dbReference>
<comment type="caution">
    <text evidence="6">The sequence shown here is derived from an EMBL/GenBank/DDBJ whole genome shotgun (WGS) entry which is preliminary data.</text>
</comment>
<dbReference type="EMBL" id="NFZT01000001">
    <property type="protein sequence ID" value="OWV33489.1"/>
    <property type="molecule type" value="Genomic_DNA"/>
</dbReference>
<evidence type="ECO:0000313" key="6">
    <source>
        <dbReference type="EMBL" id="OWV33489.1"/>
    </source>
</evidence>
<evidence type="ECO:0000256" key="1">
    <source>
        <dbReference type="ARBA" id="ARBA00022491"/>
    </source>
</evidence>
<dbReference type="RefSeq" id="WP_088712262.1">
    <property type="nucleotide sequence ID" value="NZ_NFZT01000001.1"/>
</dbReference>
<keyword evidence="2" id="KW-0805">Transcription regulation</keyword>
<dbReference type="Proteomes" id="UP000198462">
    <property type="component" value="Unassembled WGS sequence"/>
</dbReference>
<dbReference type="PROSITE" id="PS50937">
    <property type="entry name" value="HTH_MERR_2"/>
    <property type="match status" value="1"/>
</dbReference>
<dbReference type="SMART" id="SM00422">
    <property type="entry name" value="HTH_MERR"/>
    <property type="match status" value="1"/>
</dbReference>
<name>A0A219B6R6_9SPHN</name>
<dbReference type="InterPro" id="IPR000551">
    <property type="entry name" value="MerR-type_HTH_dom"/>
</dbReference>
<evidence type="ECO:0000256" key="2">
    <source>
        <dbReference type="ARBA" id="ARBA00023015"/>
    </source>
</evidence>
<organism evidence="6 7">
    <name type="scientific">Pacificimonas flava</name>
    <dbReference type="NCBI Taxonomy" id="1234595"/>
    <lineage>
        <taxon>Bacteria</taxon>
        <taxon>Pseudomonadati</taxon>
        <taxon>Pseudomonadota</taxon>
        <taxon>Alphaproteobacteria</taxon>
        <taxon>Sphingomonadales</taxon>
        <taxon>Sphingosinicellaceae</taxon>
        <taxon>Pacificimonas</taxon>
    </lineage>
</organism>
<dbReference type="InterPro" id="IPR047057">
    <property type="entry name" value="MerR_fam"/>
</dbReference>
<evidence type="ECO:0000259" key="5">
    <source>
        <dbReference type="PROSITE" id="PS50937"/>
    </source>
</evidence>
<dbReference type="Gene3D" id="1.10.1660.10">
    <property type="match status" value="1"/>
</dbReference>
<evidence type="ECO:0000313" key="7">
    <source>
        <dbReference type="Proteomes" id="UP000198462"/>
    </source>
</evidence>
<protein>
    <recommendedName>
        <fullName evidence="5">HTH merR-type domain-containing protein</fullName>
    </recommendedName>
</protein>
<keyword evidence="7" id="KW-1185">Reference proteome</keyword>
<dbReference type="Pfam" id="PF13411">
    <property type="entry name" value="MerR_1"/>
    <property type="match status" value="1"/>
</dbReference>
<evidence type="ECO:0000256" key="3">
    <source>
        <dbReference type="ARBA" id="ARBA00023125"/>
    </source>
</evidence>
<keyword evidence="1" id="KW-0678">Repressor</keyword>
<evidence type="ECO:0000256" key="4">
    <source>
        <dbReference type="ARBA" id="ARBA00023163"/>
    </source>
</evidence>
<dbReference type="SUPFAM" id="SSF46955">
    <property type="entry name" value="Putative DNA-binding domain"/>
    <property type="match status" value="1"/>
</dbReference>
<gene>
    <name evidence="6" type="ORF">B5C34_08470</name>
</gene>
<dbReference type="GO" id="GO:0003700">
    <property type="term" value="F:DNA-binding transcription factor activity"/>
    <property type="evidence" value="ECO:0007669"/>
    <property type="project" value="InterPro"/>
</dbReference>
<dbReference type="PANTHER" id="PTHR30204:SF69">
    <property type="entry name" value="MERR-FAMILY TRANSCRIPTIONAL REGULATOR"/>
    <property type="match status" value="1"/>
</dbReference>
<dbReference type="Pfam" id="PF07739">
    <property type="entry name" value="TipAS"/>
    <property type="match status" value="1"/>
</dbReference>
<dbReference type="InterPro" id="IPR012925">
    <property type="entry name" value="TipAS_dom"/>
</dbReference>
<keyword evidence="4" id="KW-0804">Transcription</keyword>
<reference evidence="7" key="1">
    <citation type="submission" date="2017-05" db="EMBL/GenBank/DDBJ databases">
        <authorList>
            <person name="Lin X."/>
        </authorList>
    </citation>
    <scope>NUCLEOTIDE SEQUENCE [LARGE SCALE GENOMIC DNA]</scope>
    <source>
        <strain evidence="7">JLT2012</strain>
    </source>
</reference>
<proteinExistence type="predicted"/>